<comment type="caution">
    <text evidence="1">The sequence shown here is derived from an EMBL/GenBank/DDBJ whole genome shotgun (WGS) entry which is preliminary data.</text>
</comment>
<reference evidence="1 2" key="1">
    <citation type="journal article" date="2019" name="Genome Biol. Evol.">
        <title>Insights into the evolution of the New World diploid cottons (Gossypium, subgenus Houzingenia) based on genome sequencing.</title>
        <authorList>
            <person name="Grover C.E."/>
            <person name="Arick M.A. 2nd"/>
            <person name="Thrash A."/>
            <person name="Conover J.L."/>
            <person name="Sanders W.S."/>
            <person name="Peterson D.G."/>
            <person name="Frelichowski J.E."/>
            <person name="Scheffler J.A."/>
            <person name="Scheffler B.E."/>
            <person name="Wendel J.F."/>
        </authorList>
    </citation>
    <scope>NUCLEOTIDE SEQUENCE [LARGE SCALE GENOMIC DNA]</scope>
    <source>
        <strain evidence="1">57</strain>
        <tissue evidence="1">Leaf</tissue>
    </source>
</reference>
<organism evidence="1 2">
    <name type="scientific">Gossypium klotzschianum</name>
    <dbReference type="NCBI Taxonomy" id="34286"/>
    <lineage>
        <taxon>Eukaryota</taxon>
        <taxon>Viridiplantae</taxon>
        <taxon>Streptophyta</taxon>
        <taxon>Embryophyta</taxon>
        <taxon>Tracheophyta</taxon>
        <taxon>Spermatophyta</taxon>
        <taxon>Magnoliopsida</taxon>
        <taxon>eudicotyledons</taxon>
        <taxon>Gunneridae</taxon>
        <taxon>Pentapetalae</taxon>
        <taxon>rosids</taxon>
        <taxon>malvids</taxon>
        <taxon>Malvales</taxon>
        <taxon>Malvaceae</taxon>
        <taxon>Malvoideae</taxon>
        <taxon>Gossypium</taxon>
    </lineage>
</organism>
<dbReference type="Proteomes" id="UP000593573">
    <property type="component" value="Unassembled WGS sequence"/>
</dbReference>
<protein>
    <submittedName>
        <fullName evidence="1">Uncharacterized protein</fullName>
    </submittedName>
</protein>
<proteinExistence type="predicted"/>
<sequence length="30" mass="3583">MNMKSYKLRFQTCKQSTMSYCVSMRMLAKS</sequence>
<accession>A0A7J8WF35</accession>
<dbReference type="EMBL" id="JABFAB010280827">
    <property type="protein sequence ID" value="MBA0673647.1"/>
    <property type="molecule type" value="Genomic_DNA"/>
</dbReference>
<dbReference type="OrthoDB" id="10272411at2759"/>
<evidence type="ECO:0000313" key="1">
    <source>
        <dbReference type="EMBL" id="MBA0673647.1"/>
    </source>
</evidence>
<evidence type="ECO:0000313" key="2">
    <source>
        <dbReference type="Proteomes" id="UP000593573"/>
    </source>
</evidence>
<dbReference type="AlphaFoldDB" id="A0A7J8WF35"/>
<keyword evidence="2" id="KW-1185">Reference proteome</keyword>
<gene>
    <name evidence="1" type="ORF">Goklo_024981</name>
</gene>
<name>A0A7J8WF35_9ROSI</name>